<feature type="compositionally biased region" description="Low complexity" evidence="1">
    <location>
        <begin position="72"/>
        <end position="84"/>
    </location>
</feature>
<feature type="compositionally biased region" description="Low complexity" evidence="1">
    <location>
        <begin position="789"/>
        <end position="804"/>
    </location>
</feature>
<feature type="compositionally biased region" description="Gly residues" evidence="1">
    <location>
        <begin position="384"/>
        <end position="396"/>
    </location>
</feature>
<feature type="compositionally biased region" description="Pro residues" evidence="1">
    <location>
        <begin position="715"/>
        <end position="737"/>
    </location>
</feature>
<feature type="compositionally biased region" description="Low complexity" evidence="1">
    <location>
        <begin position="1059"/>
        <end position="1070"/>
    </location>
</feature>
<feature type="compositionally biased region" description="Low complexity" evidence="1">
    <location>
        <begin position="871"/>
        <end position="883"/>
    </location>
</feature>
<feature type="compositionally biased region" description="Low complexity" evidence="1">
    <location>
        <begin position="1081"/>
        <end position="1095"/>
    </location>
</feature>
<proteinExistence type="predicted"/>
<keyword evidence="3" id="KW-1185">Reference proteome</keyword>
<feature type="compositionally biased region" description="Polar residues" evidence="1">
    <location>
        <begin position="909"/>
        <end position="920"/>
    </location>
</feature>
<feature type="compositionally biased region" description="Basic residues" evidence="1">
    <location>
        <begin position="676"/>
        <end position="696"/>
    </location>
</feature>
<feature type="compositionally biased region" description="Low complexity" evidence="1">
    <location>
        <begin position="705"/>
        <end position="714"/>
    </location>
</feature>
<feature type="compositionally biased region" description="Low complexity" evidence="1">
    <location>
        <begin position="1012"/>
        <end position="1031"/>
    </location>
</feature>
<organism evidence="2 3">
    <name type="scientific">Volvox africanus</name>
    <dbReference type="NCBI Taxonomy" id="51714"/>
    <lineage>
        <taxon>Eukaryota</taxon>
        <taxon>Viridiplantae</taxon>
        <taxon>Chlorophyta</taxon>
        <taxon>core chlorophytes</taxon>
        <taxon>Chlorophyceae</taxon>
        <taxon>CS clade</taxon>
        <taxon>Chlamydomonadales</taxon>
        <taxon>Volvocaceae</taxon>
        <taxon>Volvox</taxon>
    </lineage>
</organism>
<evidence type="ECO:0000313" key="2">
    <source>
        <dbReference type="EMBL" id="GIL49831.1"/>
    </source>
</evidence>
<sequence>MERSREGGIRRGFTTDTASAEASPFASAFASATLAAGGGTAANITVLEASVVNADRMMTSARLGPSASMPAPGTSGVSRSTTSVPVCRPIASPATSASASYGIRTPPGMSTASGVAGAPESANSGGTLLNARLRSSATDFFMPAPTASSGVSRRRIQRLLQKIDSVCSGTSVVGTNVLYDYPRDYEKDAERLYGKNSLERLDEQEFQQLLMMLPASPEVTARVDMTPPSPPPPPPPPAEPVALVTCYGDAAAAAVHRNSDGGLTASVVPSSPPQVRLPTYGVVGGAAESGTSIDRDLAAIVPKDGDKGCLKVRGEVLKGELGLVGTGAPVSGPSEVTVAKAGTVAEPPEQLIELTLRPLVGNLTAVSEVCRSPATALIGRRTEPGGGDRNARGGGEGEAEGFHAWATDGGAATGWPSAVGGGGGSNGNQYVKVLRVSSGNCSSDSAERELSLRQLVARGSVDRGRGSMRPVGSASTSASLTLASQILDDATATTLASRAELASTPPPPSPLSTAQAASTAAAAAAAAAALFAGSESLGPPLRSRSHKAWGSGDGSSCGGGGSGDGVAKVGATLKGTGGSDSDRDSDSDVFGDFLGLAVGRPVTATAADRRRCVVSEQVGSINHGTIDGPFPTRQRRHQQQLQQYLQQANGSEGHHKHGEQEQLGGEQQQQDTRTMLRGRSHHWAPLHPKPPSRPRRASAQNYSVAAWAATAAQPPRSPPLPSPPPQSPPLPSPPPPRSAFAGGDGAMPSSPFAGAVTGLDADGGSSLVVEPRRGAVPTSPLQARLFVGSGRSNRSLSEPSSSLRDPIGSGFKSIRPASPPSSLYGSGGGADDEDNNSPSSDWDFEVRQIGLTAPGVSKLAVAGMPSPPSAPAATAAAAASRPSAAAALETAANLVALIDEDLNRNTTAVSVSSGTRTYQDSLRPLSPLPPDPPSLSPTSPPPIYPHPPPAFPLPWPPSATAAAPSAAEATAMHQRGMCGRSQRRLATSQPSLKHSSFGSRLETLEEEGHQRSALSAAGAAADAVGDSSSSSSGGGGRPWSTASGTSNTDGIGGRRQPLRNSNRRSTSSTPRHLHRRRRLTGEPGESSGDGSSSGSSDDEYLQALFRPLRHAPPHDFANNLAAAHLTGLTLVGQAPLRTAQIHPGANSTLPSTASSELRSSHSFGFHSHQTGHHVQPPPAVLAPPSPPLPPPSPPPLPQQQHHDLTWARRPSVRICSADSTGASGGAGAASGTNATVTTLAVYDSPGGRGAATTSAALAPQPPSLQVSAGVAAAHAAGESAAVAVYDRVGDGINGQLACADNASALSSGDSQVQPLNIDRIKRDLKRLLAE</sequence>
<feature type="region of interest" description="Disordered" evidence="1">
    <location>
        <begin position="621"/>
        <end position="845"/>
    </location>
</feature>
<accession>A0A8J4EZ59</accession>
<feature type="region of interest" description="Disordered" evidence="1">
    <location>
        <begin position="497"/>
        <end position="516"/>
    </location>
</feature>
<gene>
    <name evidence="2" type="ORF">Vafri_6148</name>
</gene>
<feature type="region of interest" description="Disordered" evidence="1">
    <location>
        <begin position="378"/>
        <end position="400"/>
    </location>
</feature>
<feature type="compositionally biased region" description="Low complexity" evidence="1">
    <location>
        <begin position="661"/>
        <end position="670"/>
    </location>
</feature>
<feature type="compositionally biased region" description="Polar residues" evidence="1">
    <location>
        <begin position="984"/>
        <end position="998"/>
    </location>
</feature>
<evidence type="ECO:0000313" key="3">
    <source>
        <dbReference type="Proteomes" id="UP000747399"/>
    </source>
</evidence>
<evidence type="ECO:0000256" key="1">
    <source>
        <dbReference type="SAM" id="MobiDB-lite"/>
    </source>
</evidence>
<protein>
    <submittedName>
        <fullName evidence="2">Uncharacterized protein</fullName>
    </submittedName>
</protein>
<feature type="compositionally biased region" description="Low complexity" evidence="1">
    <location>
        <begin position="958"/>
        <end position="971"/>
    </location>
</feature>
<reference evidence="2" key="1">
    <citation type="journal article" date="2021" name="Proc. Natl. Acad. Sci. U.S.A.">
        <title>Three genomes in the algal genus Volvox reveal the fate of a haploid sex-determining region after a transition to homothallism.</title>
        <authorList>
            <person name="Yamamoto K."/>
            <person name="Hamaji T."/>
            <person name="Kawai-Toyooka H."/>
            <person name="Matsuzaki R."/>
            <person name="Takahashi F."/>
            <person name="Nishimura Y."/>
            <person name="Kawachi M."/>
            <person name="Noguchi H."/>
            <person name="Minakuchi Y."/>
            <person name="Umen J.G."/>
            <person name="Toyoda A."/>
            <person name="Nozaki H."/>
        </authorList>
    </citation>
    <scope>NUCLEOTIDE SEQUENCE</scope>
    <source>
        <strain evidence="2">NIES-3780</strain>
    </source>
</reference>
<feature type="compositionally biased region" description="Pro residues" evidence="1">
    <location>
        <begin position="926"/>
        <end position="957"/>
    </location>
</feature>
<feature type="region of interest" description="Disordered" evidence="1">
    <location>
        <begin position="860"/>
        <end position="883"/>
    </location>
</feature>
<feature type="region of interest" description="Disordered" evidence="1">
    <location>
        <begin position="62"/>
        <end position="84"/>
    </location>
</feature>
<feature type="compositionally biased region" description="Gly residues" evidence="1">
    <location>
        <begin position="551"/>
        <end position="563"/>
    </location>
</feature>
<feature type="compositionally biased region" description="Polar residues" evidence="1">
    <location>
        <begin position="1040"/>
        <end position="1049"/>
    </location>
</feature>
<feature type="region of interest" description="Disordered" evidence="1">
    <location>
        <begin position="909"/>
        <end position="1098"/>
    </location>
</feature>
<name>A0A8J4EZ59_9CHLO</name>
<dbReference type="Proteomes" id="UP000747399">
    <property type="component" value="Unassembled WGS sequence"/>
</dbReference>
<comment type="caution">
    <text evidence="2">The sequence shown here is derived from an EMBL/GenBank/DDBJ whole genome shotgun (WGS) entry which is preliminary data.</text>
</comment>
<feature type="region of interest" description="Disordered" evidence="1">
    <location>
        <begin position="536"/>
        <end position="563"/>
    </location>
</feature>
<feature type="compositionally biased region" description="Polar residues" evidence="1">
    <location>
        <begin position="1145"/>
        <end position="1162"/>
    </location>
</feature>
<dbReference type="EMBL" id="BNCO01000008">
    <property type="protein sequence ID" value="GIL49831.1"/>
    <property type="molecule type" value="Genomic_DNA"/>
</dbReference>
<feature type="region of interest" description="Disordered" evidence="1">
    <location>
        <begin position="1141"/>
        <end position="1203"/>
    </location>
</feature>
<feature type="compositionally biased region" description="Pro residues" evidence="1">
    <location>
        <begin position="1175"/>
        <end position="1197"/>
    </location>
</feature>